<keyword evidence="7" id="KW-0067">ATP-binding</keyword>
<evidence type="ECO:0000313" key="16">
    <source>
        <dbReference type="Proteomes" id="UP000460949"/>
    </source>
</evidence>
<feature type="domain" description="Pyridoxamine kinase/Phosphomethylpyrimidine kinase" evidence="14">
    <location>
        <begin position="15"/>
        <end position="257"/>
    </location>
</feature>
<evidence type="ECO:0000256" key="4">
    <source>
        <dbReference type="ARBA" id="ARBA00022723"/>
    </source>
</evidence>
<accession>A0A845DSB9</accession>
<dbReference type="NCBIfam" id="TIGR00097">
    <property type="entry name" value="HMP-P_kinase"/>
    <property type="match status" value="1"/>
</dbReference>
<comment type="caution">
    <text evidence="15">The sequence shown here is derived from an EMBL/GenBank/DDBJ whole genome shotgun (WGS) entry which is preliminary data.</text>
</comment>
<evidence type="ECO:0000259" key="14">
    <source>
        <dbReference type="Pfam" id="PF08543"/>
    </source>
</evidence>
<dbReference type="EMBL" id="WMET01000002">
    <property type="protein sequence ID" value="MYL20400.1"/>
    <property type="molecule type" value="Genomic_DNA"/>
</dbReference>
<keyword evidence="6 15" id="KW-0418">Kinase</keyword>
<dbReference type="InterPro" id="IPR013749">
    <property type="entry name" value="PM/HMP-P_kinase-1"/>
</dbReference>
<reference evidence="15 16" key="1">
    <citation type="submission" date="2019-11" db="EMBL/GenBank/DDBJ databases">
        <title>Genome sequences of 17 halophilic strains isolated from different environments.</title>
        <authorList>
            <person name="Furrow R.E."/>
        </authorList>
    </citation>
    <scope>NUCLEOTIDE SEQUENCE [LARGE SCALE GENOMIC DNA]</scope>
    <source>
        <strain evidence="15 16">22511_23_Filter</strain>
    </source>
</reference>
<evidence type="ECO:0000256" key="11">
    <source>
        <dbReference type="ARBA" id="ARBA00042396"/>
    </source>
</evidence>
<sequence length="267" mass="28776">MGQIPRVLSIAGSASQGSAGIQADLKTFQEFDVYGMSAITALVANNKRTEQGIFTQPLSSVEAQIYASLEHVGVDALKTGMLFNEEIIKRTAEIIGESQMENVVVDPVMVGKMGSQLLKDEAVETLMNELLPLAKIITPNLQEAAHMLGIPVPETPEDMKAAARDLYHLGPDYVLIKGGALKDYPAVDMLYDGSGMIELESERVQTIHTSGAGCTYSAAITAELAKGNEVEEAVRRAKSFVTTAIQHALSFDRGIGSTYHAAHRLRK</sequence>
<proteinExistence type="inferred from homology"/>
<evidence type="ECO:0000256" key="10">
    <source>
        <dbReference type="ARBA" id="ARBA00042348"/>
    </source>
</evidence>
<dbReference type="EC" id="2.7.1.35" evidence="2"/>
<dbReference type="InterPro" id="IPR004399">
    <property type="entry name" value="HMP/HMP-P_kinase_dom"/>
</dbReference>
<evidence type="ECO:0000256" key="6">
    <source>
        <dbReference type="ARBA" id="ARBA00022777"/>
    </source>
</evidence>
<evidence type="ECO:0000256" key="12">
    <source>
        <dbReference type="ARBA" id="ARBA00042531"/>
    </source>
</evidence>
<dbReference type="Proteomes" id="UP000460949">
    <property type="component" value="Unassembled WGS sequence"/>
</dbReference>
<comment type="similarity">
    <text evidence="1">Belongs to the ThiD family.</text>
</comment>
<dbReference type="CDD" id="cd01169">
    <property type="entry name" value="HMPP_kinase"/>
    <property type="match status" value="1"/>
</dbReference>
<evidence type="ECO:0000256" key="7">
    <source>
        <dbReference type="ARBA" id="ARBA00022840"/>
    </source>
</evidence>
<dbReference type="GO" id="GO:0008478">
    <property type="term" value="F:pyridoxal kinase activity"/>
    <property type="evidence" value="ECO:0007669"/>
    <property type="project" value="UniProtKB-EC"/>
</dbReference>
<keyword evidence="8" id="KW-0460">Magnesium</keyword>
<comment type="catalytic activity">
    <reaction evidence="13">
        <text>pyridoxal + ATP = pyridoxal 5'-phosphate + ADP + H(+)</text>
        <dbReference type="Rhea" id="RHEA:10224"/>
        <dbReference type="ChEBI" id="CHEBI:15378"/>
        <dbReference type="ChEBI" id="CHEBI:17310"/>
        <dbReference type="ChEBI" id="CHEBI:30616"/>
        <dbReference type="ChEBI" id="CHEBI:456216"/>
        <dbReference type="ChEBI" id="CHEBI:597326"/>
        <dbReference type="EC" id="2.7.1.35"/>
    </reaction>
</comment>
<dbReference type="InterPro" id="IPR029056">
    <property type="entry name" value="Ribokinase-like"/>
</dbReference>
<dbReference type="OrthoDB" id="9810880at2"/>
<dbReference type="AlphaFoldDB" id="A0A845DSB9"/>
<evidence type="ECO:0000313" key="15">
    <source>
        <dbReference type="EMBL" id="MYL20400.1"/>
    </source>
</evidence>
<evidence type="ECO:0000256" key="13">
    <source>
        <dbReference type="ARBA" id="ARBA00049293"/>
    </source>
</evidence>
<dbReference type="PANTHER" id="PTHR20858:SF19">
    <property type="entry name" value="PYRIDOXINE KINASE"/>
    <property type="match status" value="1"/>
</dbReference>
<dbReference type="GO" id="GO:0009228">
    <property type="term" value="P:thiamine biosynthetic process"/>
    <property type="evidence" value="ECO:0007669"/>
    <property type="project" value="InterPro"/>
</dbReference>
<dbReference type="SUPFAM" id="SSF53613">
    <property type="entry name" value="Ribokinase-like"/>
    <property type="match status" value="1"/>
</dbReference>
<evidence type="ECO:0000256" key="2">
    <source>
        <dbReference type="ARBA" id="ARBA00012104"/>
    </source>
</evidence>
<dbReference type="GO" id="GO:0005829">
    <property type="term" value="C:cytosol"/>
    <property type="evidence" value="ECO:0007669"/>
    <property type="project" value="TreeGrafter"/>
</dbReference>
<evidence type="ECO:0000256" key="8">
    <source>
        <dbReference type="ARBA" id="ARBA00022842"/>
    </source>
</evidence>
<dbReference type="GO" id="GO:0008902">
    <property type="term" value="F:hydroxymethylpyrimidine kinase activity"/>
    <property type="evidence" value="ECO:0007669"/>
    <property type="project" value="TreeGrafter"/>
</dbReference>
<organism evidence="15 16">
    <name type="scientific">Halobacillus litoralis</name>
    <dbReference type="NCBI Taxonomy" id="45668"/>
    <lineage>
        <taxon>Bacteria</taxon>
        <taxon>Bacillati</taxon>
        <taxon>Bacillota</taxon>
        <taxon>Bacilli</taxon>
        <taxon>Bacillales</taxon>
        <taxon>Bacillaceae</taxon>
        <taxon>Halobacillus</taxon>
    </lineage>
</organism>
<dbReference type="GO" id="GO:0046872">
    <property type="term" value="F:metal ion binding"/>
    <property type="evidence" value="ECO:0007669"/>
    <property type="project" value="UniProtKB-KW"/>
</dbReference>
<keyword evidence="3 15" id="KW-0808">Transferase</keyword>
<dbReference type="GO" id="GO:0008972">
    <property type="term" value="F:phosphomethylpyrimidine kinase activity"/>
    <property type="evidence" value="ECO:0007669"/>
    <property type="project" value="InterPro"/>
</dbReference>
<evidence type="ECO:0000256" key="1">
    <source>
        <dbReference type="ARBA" id="ARBA00009879"/>
    </source>
</evidence>
<dbReference type="PANTHER" id="PTHR20858">
    <property type="entry name" value="PHOSPHOMETHYLPYRIMIDINE KINASE"/>
    <property type="match status" value="1"/>
</dbReference>
<dbReference type="GO" id="GO:0005524">
    <property type="term" value="F:ATP binding"/>
    <property type="evidence" value="ECO:0007669"/>
    <property type="project" value="UniProtKB-KW"/>
</dbReference>
<evidence type="ECO:0000256" key="3">
    <source>
        <dbReference type="ARBA" id="ARBA00022679"/>
    </source>
</evidence>
<gene>
    <name evidence="15" type="primary">thiD</name>
    <name evidence="15" type="ORF">GLW04_10905</name>
</gene>
<dbReference type="RefSeq" id="WP_160837075.1">
    <property type="nucleotide sequence ID" value="NZ_WMET01000002.1"/>
</dbReference>
<protein>
    <recommendedName>
        <fullName evidence="2">pyridoxal kinase</fullName>
        <ecNumber evidence="2">2.7.1.35</ecNumber>
    </recommendedName>
    <alternativeName>
        <fullName evidence="10">PN/PL/PM kinase</fullName>
    </alternativeName>
    <alternativeName>
        <fullName evidence="11">Pyridoxal kinase</fullName>
    </alternativeName>
    <alternativeName>
        <fullName evidence="9">Pyridoxamine kinase</fullName>
    </alternativeName>
    <alternativeName>
        <fullName evidence="12">Vitamin B6 kinase</fullName>
    </alternativeName>
</protein>
<evidence type="ECO:0000256" key="5">
    <source>
        <dbReference type="ARBA" id="ARBA00022741"/>
    </source>
</evidence>
<evidence type="ECO:0000256" key="9">
    <source>
        <dbReference type="ARBA" id="ARBA00042307"/>
    </source>
</evidence>
<name>A0A845DSB9_9BACI</name>
<keyword evidence="5" id="KW-0547">Nucleotide-binding</keyword>
<keyword evidence="4" id="KW-0479">Metal-binding</keyword>
<dbReference type="FunFam" id="3.40.1190.20:FF:000003">
    <property type="entry name" value="Phosphomethylpyrimidine kinase ThiD"/>
    <property type="match status" value="1"/>
</dbReference>
<dbReference type="Gene3D" id="3.40.1190.20">
    <property type="match status" value="1"/>
</dbReference>
<dbReference type="Pfam" id="PF08543">
    <property type="entry name" value="Phos_pyr_kin"/>
    <property type="match status" value="1"/>
</dbReference>